<proteinExistence type="predicted"/>
<evidence type="ECO:0000313" key="4">
    <source>
        <dbReference type="Proteomes" id="UP001642409"/>
    </source>
</evidence>
<feature type="domain" description="Ribosomal protein eL8/eL30/eS12/Gadd45" evidence="1">
    <location>
        <begin position="35"/>
        <end position="103"/>
    </location>
</feature>
<reference evidence="2" key="1">
    <citation type="submission" date="2023-06" db="EMBL/GenBank/DDBJ databases">
        <authorList>
            <person name="Kurt Z."/>
        </authorList>
    </citation>
    <scope>NUCLEOTIDE SEQUENCE</scope>
</reference>
<evidence type="ECO:0000313" key="2">
    <source>
        <dbReference type="EMBL" id="CAI9915476.1"/>
    </source>
</evidence>
<keyword evidence="2" id="KW-0687">Ribonucleoprotein</keyword>
<dbReference type="EMBL" id="CATOUU010000074">
    <property type="protein sequence ID" value="CAI9915476.1"/>
    <property type="molecule type" value="Genomic_DNA"/>
</dbReference>
<comment type="caution">
    <text evidence="2">The sequence shown here is derived from an EMBL/GenBank/DDBJ whole genome shotgun (WGS) entry which is preliminary data.</text>
</comment>
<name>A0AA86TEW9_9EUKA</name>
<keyword evidence="2" id="KW-0689">Ribosomal protein</keyword>
<dbReference type="InterPro" id="IPR029064">
    <property type="entry name" value="Ribosomal_eL30-like_sf"/>
</dbReference>
<dbReference type="EMBL" id="CAXDID020000331">
    <property type="protein sequence ID" value="CAL6078015.1"/>
    <property type="molecule type" value="Genomic_DNA"/>
</dbReference>
<accession>A0AA86TEW9</accession>
<dbReference type="Gene3D" id="3.30.1330.30">
    <property type="match status" value="1"/>
</dbReference>
<dbReference type="Proteomes" id="UP001642409">
    <property type="component" value="Unassembled WGS sequence"/>
</dbReference>
<keyword evidence="4" id="KW-1185">Reference proteome</keyword>
<dbReference type="Pfam" id="PF01248">
    <property type="entry name" value="Ribosomal_L7Ae"/>
    <property type="match status" value="1"/>
</dbReference>
<evidence type="ECO:0000313" key="3">
    <source>
        <dbReference type="EMBL" id="CAL6078015.1"/>
    </source>
</evidence>
<sequence length="309" mass="35269">MNIAPITPQIKEIVKRHFECEHNARLAHDAKNQKRETKFQKRSACGFNEVLSSLKTKNSKFVVITTDVDQQVQQKITEIQQLAAEQKVPFVQLFTREELGQLQADSRRIPDHKHGNAQVSCLSILQDQPVLRELKLLQEYLEKGFTSEPFTVDFSVKTAQKQQRKLINPFNPKDFAKRFRMKVGVESKIKWALKDETVFRTDLIPAGTQKTGDFQVIGRIEKGTAMFVNGIVEGEFTCEIENGVVRVSVGKCNDAHLIKVMQFIYEIVPNLREIRSKHEGFKEIGFTLENGEYVVQCGAALDDEIVFAE</sequence>
<dbReference type="GO" id="GO:0005840">
    <property type="term" value="C:ribosome"/>
    <property type="evidence" value="ECO:0007669"/>
    <property type="project" value="UniProtKB-KW"/>
</dbReference>
<dbReference type="InterPro" id="IPR004038">
    <property type="entry name" value="Ribosomal_eL8/eL30/eS12/Gad45"/>
</dbReference>
<evidence type="ECO:0000259" key="1">
    <source>
        <dbReference type="Pfam" id="PF01248"/>
    </source>
</evidence>
<reference evidence="3 4" key="2">
    <citation type="submission" date="2024-07" db="EMBL/GenBank/DDBJ databases">
        <authorList>
            <person name="Akdeniz Z."/>
        </authorList>
    </citation>
    <scope>NUCLEOTIDE SEQUENCE [LARGE SCALE GENOMIC DNA]</scope>
</reference>
<dbReference type="SUPFAM" id="SSF55315">
    <property type="entry name" value="L30e-like"/>
    <property type="match status" value="1"/>
</dbReference>
<gene>
    <name evidence="2" type="ORF">HINF_LOCUS3121</name>
    <name evidence="3" type="ORF">HINF_LOCUS58702</name>
</gene>
<protein>
    <submittedName>
        <fullName evidence="2">Ribosomal protein L7Ae/L30e/S12e/Gadd45</fullName>
    </submittedName>
    <submittedName>
        <fullName evidence="3">Ribosomal_protein L7Ae/L30e/S12e/Gadd45</fullName>
    </submittedName>
</protein>
<dbReference type="AlphaFoldDB" id="A0AA86TEW9"/>
<organism evidence="2">
    <name type="scientific">Hexamita inflata</name>
    <dbReference type="NCBI Taxonomy" id="28002"/>
    <lineage>
        <taxon>Eukaryota</taxon>
        <taxon>Metamonada</taxon>
        <taxon>Diplomonadida</taxon>
        <taxon>Hexamitidae</taxon>
        <taxon>Hexamitinae</taxon>
        <taxon>Hexamita</taxon>
    </lineage>
</organism>